<protein>
    <recommendedName>
        <fullName evidence="1">Endonuclease/exonuclease/phosphatase domain-containing protein</fullName>
    </recommendedName>
</protein>
<keyword evidence="3" id="KW-1185">Reference proteome</keyword>
<dbReference type="SUPFAM" id="SSF56219">
    <property type="entry name" value="DNase I-like"/>
    <property type="match status" value="1"/>
</dbReference>
<dbReference type="InterPro" id="IPR050410">
    <property type="entry name" value="CCR4/nocturin_mRNA_transcr"/>
</dbReference>
<proteinExistence type="predicted"/>
<dbReference type="Gene3D" id="3.60.10.10">
    <property type="entry name" value="Endonuclease/exonuclease/phosphatase"/>
    <property type="match status" value="1"/>
</dbReference>
<dbReference type="VEuPathDB" id="PlasmoDB:AK88_01062"/>
<reference evidence="2 3" key="1">
    <citation type="submission" date="2014-03" db="EMBL/GenBank/DDBJ databases">
        <title>The Genome Sequence of Plasmodium fragile nilgiri.</title>
        <authorList>
            <consortium name="The Broad Institute Genomics Platform"/>
            <consortium name="The Broad Institute Genome Sequencing Center for Infectious Disease"/>
            <person name="Neafsey D."/>
            <person name="Duraisingh M."/>
            <person name="Young S.K."/>
            <person name="Zeng Q."/>
            <person name="Gargeya S."/>
            <person name="Abouelleil A."/>
            <person name="Alvarado L."/>
            <person name="Chapman S.B."/>
            <person name="Gainer-Dewar J."/>
            <person name="Goldberg J."/>
            <person name="Griggs A."/>
            <person name="Gujja S."/>
            <person name="Hansen M."/>
            <person name="Howarth C."/>
            <person name="Imamovic A."/>
            <person name="Larimer J."/>
            <person name="Pearson M."/>
            <person name="Poon T.W."/>
            <person name="Priest M."/>
            <person name="Roberts A."/>
            <person name="Saif S."/>
            <person name="Shea T."/>
            <person name="Sykes S."/>
            <person name="Wortman J."/>
            <person name="Nusbaum C."/>
            <person name="Birren B."/>
        </authorList>
    </citation>
    <scope>NUCLEOTIDE SEQUENCE [LARGE SCALE GENOMIC DNA]</scope>
    <source>
        <strain evidence="3">nilgiri</strain>
    </source>
</reference>
<organism evidence="2 3">
    <name type="scientific">Plasmodium fragile</name>
    <dbReference type="NCBI Taxonomy" id="5857"/>
    <lineage>
        <taxon>Eukaryota</taxon>
        <taxon>Sar</taxon>
        <taxon>Alveolata</taxon>
        <taxon>Apicomplexa</taxon>
        <taxon>Aconoidasida</taxon>
        <taxon>Haemosporida</taxon>
        <taxon>Plasmodiidae</taxon>
        <taxon>Plasmodium</taxon>
        <taxon>Plasmodium (Plasmodium)</taxon>
    </lineage>
</organism>
<dbReference type="Proteomes" id="UP000054561">
    <property type="component" value="Unassembled WGS sequence"/>
</dbReference>
<accession>A0A0D9QQ59</accession>
<dbReference type="OrthoDB" id="428734at2759"/>
<dbReference type="InterPro" id="IPR036691">
    <property type="entry name" value="Endo/exonu/phosph_ase_sf"/>
</dbReference>
<evidence type="ECO:0000313" key="2">
    <source>
        <dbReference type="EMBL" id="KJP89184.1"/>
    </source>
</evidence>
<dbReference type="InterPro" id="IPR005135">
    <property type="entry name" value="Endo/exonuclease/phosphatase"/>
</dbReference>
<feature type="domain" description="Endonuclease/exonuclease/phosphatase" evidence="1">
    <location>
        <begin position="9"/>
        <end position="350"/>
    </location>
</feature>
<dbReference type="PANTHER" id="PTHR12121:SF100">
    <property type="entry name" value="POLY(A)-SPECIFIC RIBONUCLEASE"/>
    <property type="match status" value="1"/>
</dbReference>
<dbReference type="GO" id="GO:0000175">
    <property type="term" value="F:3'-5'-RNA exonuclease activity"/>
    <property type="evidence" value="ECO:0007669"/>
    <property type="project" value="TreeGrafter"/>
</dbReference>
<dbReference type="EMBL" id="KQ001653">
    <property type="protein sequence ID" value="KJP89184.1"/>
    <property type="molecule type" value="Genomic_DNA"/>
</dbReference>
<dbReference type="OMA" id="NDIWHSV"/>
<dbReference type="Pfam" id="PF03372">
    <property type="entry name" value="Exo_endo_phos"/>
    <property type="match status" value="1"/>
</dbReference>
<dbReference type="AlphaFoldDB" id="A0A0D9QQ59"/>
<dbReference type="PANTHER" id="PTHR12121">
    <property type="entry name" value="CARBON CATABOLITE REPRESSOR PROTEIN 4"/>
    <property type="match status" value="1"/>
</dbReference>
<evidence type="ECO:0000259" key="1">
    <source>
        <dbReference type="Pfam" id="PF03372"/>
    </source>
</evidence>
<name>A0A0D9QQ59_PLAFR</name>
<dbReference type="GeneID" id="24266376"/>
<dbReference type="RefSeq" id="XP_012334123.1">
    <property type="nucleotide sequence ID" value="XM_012478700.1"/>
</dbReference>
<evidence type="ECO:0000313" key="3">
    <source>
        <dbReference type="Proteomes" id="UP000054561"/>
    </source>
</evidence>
<sequence>MGVKMRVGSWNMYNDIWHSVREATESITPTRFKSGSRVKFLRDRFSCTPFDIMCLQEVSPVMIPSLQKECSYYKMTLVAPPQSTLTPNSNNCCVLFDKKFKLLGKKHFNLSEAVSTHLLRYAHQGESDIEDAFIKELRMRTSMATMLLLELPQTKTLLSVCNCHIHWNPAYADVKVFHTFLIVKELFHFVRSALERFPFVPLLLVGDFNSTPRLCAVQIALPTLLASNCLSQHLQGPVADNQLSGVYELITTGRLPTKHPHHPAELRNDEAFLRYPDLLVDPFQSAFKEKIPFVEQVNGAEPEFTNKTTTFSGCIDFVFFKGLIPLSAKTVPEDLGKSEVLPNGKIPSDHLLLASEFFLV</sequence>
<gene>
    <name evidence="2" type="ORF">AK88_01062</name>
</gene>